<name>H8GWC8_DEIGI</name>
<accession>H8GWC8</accession>
<evidence type="ECO:0000313" key="2">
    <source>
        <dbReference type="EMBL" id="AFD25678.1"/>
    </source>
</evidence>
<dbReference type="HOGENOM" id="CLU_2842512_0_0_0"/>
<proteinExistence type="predicted"/>
<dbReference type="Proteomes" id="UP000007575">
    <property type="component" value="Chromosome"/>
</dbReference>
<dbReference type="PATRIC" id="fig|745776.4.peg.1800"/>
<dbReference type="KEGG" id="dgo:DGo_CA1751"/>
<organism evidence="2 3">
    <name type="scientific">Deinococcus gobiensis (strain DSM 21396 / JCM 16679 / CGMCC 1.7299 / I-0)</name>
    <dbReference type="NCBI Taxonomy" id="745776"/>
    <lineage>
        <taxon>Bacteria</taxon>
        <taxon>Thermotogati</taxon>
        <taxon>Deinococcota</taxon>
        <taxon>Deinococci</taxon>
        <taxon>Deinococcales</taxon>
        <taxon>Deinococcaceae</taxon>
        <taxon>Deinococcus</taxon>
    </lineage>
</organism>
<reference evidence="2 3" key="1">
    <citation type="journal article" date="2012" name="PLoS ONE">
        <title>Genome sequence and transcriptome analysis of the radioresistant bacterium Deinococcus gobiensis: insights into the extreme environmental adaptations.</title>
        <authorList>
            <person name="Yuan M."/>
            <person name="Chen M."/>
            <person name="Zhang W."/>
            <person name="Lu W."/>
            <person name="Wang J."/>
            <person name="Yang M."/>
            <person name="Zhao P."/>
            <person name="Tang R."/>
            <person name="Li X."/>
            <person name="Hao Y."/>
            <person name="Zhou Z."/>
            <person name="Zhan Y."/>
            <person name="Yu H."/>
            <person name="Teng C."/>
            <person name="Yan Y."/>
            <person name="Ping S."/>
            <person name="Wang Y."/>
            <person name="Lin M."/>
        </authorList>
    </citation>
    <scope>NUCLEOTIDE SEQUENCE [LARGE SCALE GENOMIC DNA]</scope>
    <source>
        <strain evidence="2 3">I-0</strain>
    </source>
</reference>
<evidence type="ECO:0000313" key="3">
    <source>
        <dbReference type="Proteomes" id="UP000007575"/>
    </source>
</evidence>
<sequence>MFRCIGFKGSLSGPPETGADAGWPCHWELAGGVAWQGRKSLSGEVAQMGGRQGPRPRLLGAATHT</sequence>
<dbReference type="EMBL" id="CP002191">
    <property type="protein sequence ID" value="AFD25678.1"/>
    <property type="molecule type" value="Genomic_DNA"/>
</dbReference>
<evidence type="ECO:0000256" key="1">
    <source>
        <dbReference type="SAM" id="MobiDB-lite"/>
    </source>
</evidence>
<dbReference type="AlphaFoldDB" id="H8GWC8"/>
<keyword evidence="3" id="KW-1185">Reference proteome</keyword>
<gene>
    <name evidence="2" type="ordered locus">DGo_CA1751</name>
</gene>
<feature type="region of interest" description="Disordered" evidence="1">
    <location>
        <begin position="44"/>
        <end position="65"/>
    </location>
</feature>
<feature type="compositionally biased region" description="Low complexity" evidence="1">
    <location>
        <begin position="53"/>
        <end position="65"/>
    </location>
</feature>
<protein>
    <submittedName>
        <fullName evidence="2">Uncharacterized protein</fullName>
    </submittedName>
</protein>